<keyword evidence="4" id="KW-0812">Transmembrane</keyword>
<keyword evidence="4" id="KW-1133">Transmembrane helix</keyword>
<keyword evidence="1" id="KW-0145">Chemotaxis</keyword>
<dbReference type="InterPro" id="IPR051310">
    <property type="entry name" value="MCP_chemotaxis"/>
</dbReference>
<reference evidence="7 8" key="1">
    <citation type="journal article" date="2010" name="Stand. Genomic Sci.">
        <title>Complete genome sequence of Arcobacter nitrofigilis type strain (CI).</title>
        <authorList>
            <person name="Pati A."/>
            <person name="Gronow S."/>
            <person name="Lapidus A."/>
            <person name="Copeland A."/>
            <person name="Glavina Del Rio T."/>
            <person name="Nolan M."/>
            <person name="Lucas S."/>
            <person name="Tice H."/>
            <person name="Cheng J.F."/>
            <person name="Han C."/>
            <person name="Chertkov O."/>
            <person name="Bruce D."/>
            <person name="Tapia R."/>
            <person name="Goodwin L."/>
            <person name="Pitluck S."/>
            <person name="Liolios K."/>
            <person name="Ivanova N."/>
            <person name="Mavromatis K."/>
            <person name="Chen A."/>
            <person name="Palaniappan K."/>
            <person name="Land M."/>
            <person name="Hauser L."/>
            <person name="Chang Y.J."/>
            <person name="Jeffries C.D."/>
            <person name="Detter J.C."/>
            <person name="Rohde M."/>
            <person name="Goker M."/>
            <person name="Bristow J."/>
            <person name="Eisen J.A."/>
            <person name="Markowitz V."/>
            <person name="Hugenholtz P."/>
            <person name="Klenk H.P."/>
            <person name="Kyrpides N.C."/>
        </authorList>
    </citation>
    <scope>NUCLEOTIDE SEQUENCE [LARGE SCALE GENOMIC DNA]</scope>
    <source>
        <strain evidence="8">ATCC 33309 / DSM 7299 / CCUG 15893 / LMG 7604 / NCTC 12251 / CI</strain>
    </source>
</reference>
<dbReference type="GO" id="GO:0005886">
    <property type="term" value="C:plasma membrane"/>
    <property type="evidence" value="ECO:0007669"/>
    <property type="project" value="TreeGrafter"/>
</dbReference>
<dbReference type="SMART" id="SM00283">
    <property type="entry name" value="MA"/>
    <property type="match status" value="1"/>
</dbReference>
<dbReference type="PANTHER" id="PTHR43531:SF11">
    <property type="entry name" value="METHYL-ACCEPTING CHEMOTAXIS PROTEIN 3"/>
    <property type="match status" value="1"/>
</dbReference>
<feature type="transmembrane region" description="Helical" evidence="4">
    <location>
        <begin position="401"/>
        <end position="422"/>
    </location>
</feature>
<evidence type="ECO:0000259" key="5">
    <source>
        <dbReference type="PROSITE" id="PS50111"/>
    </source>
</evidence>
<evidence type="ECO:0000256" key="4">
    <source>
        <dbReference type="SAM" id="Phobius"/>
    </source>
</evidence>
<dbReference type="GO" id="GO:0007165">
    <property type="term" value="P:signal transduction"/>
    <property type="evidence" value="ECO:0007669"/>
    <property type="project" value="UniProtKB-KW"/>
</dbReference>
<feature type="domain" description="HAMP" evidence="6">
    <location>
        <begin position="487"/>
        <end position="534"/>
    </location>
</feature>
<dbReference type="SUPFAM" id="SSF58104">
    <property type="entry name" value="Methyl-accepting chemotaxis protein (MCP) signaling domain"/>
    <property type="match status" value="1"/>
</dbReference>
<feature type="domain" description="Methyl-accepting transducer" evidence="5">
    <location>
        <begin position="585"/>
        <end position="814"/>
    </location>
</feature>
<dbReference type="Proteomes" id="UP000000939">
    <property type="component" value="Chromosome"/>
</dbReference>
<keyword evidence="4" id="KW-0472">Membrane</keyword>
<dbReference type="Gene3D" id="6.10.340.10">
    <property type="match status" value="1"/>
</dbReference>
<evidence type="ECO:0000256" key="3">
    <source>
        <dbReference type="PROSITE-ProRule" id="PRU00284"/>
    </source>
</evidence>
<dbReference type="EMBL" id="CP001999">
    <property type="protein sequence ID" value="ADG94664.1"/>
    <property type="molecule type" value="Genomic_DNA"/>
</dbReference>
<name>D5V7P4_ARCNC</name>
<dbReference type="InterPro" id="IPR003660">
    <property type="entry name" value="HAMP_dom"/>
</dbReference>
<dbReference type="PANTHER" id="PTHR43531">
    <property type="entry name" value="PROTEIN ICFG"/>
    <property type="match status" value="1"/>
</dbReference>
<dbReference type="PROSITE" id="PS50885">
    <property type="entry name" value="HAMP"/>
    <property type="match status" value="1"/>
</dbReference>
<evidence type="ECO:0000256" key="1">
    <source>
        <dbReference type="ARBA" id="ARBA00022500"/>
    </source>
</evidence>
<dbReference type="GO" id="GO:0004888">
    <property type="term" value="F:transmembrane signaling receptor activity"/>
    <property type="evidence" value="ECO:0007669"/>
    <property type="project" value="TreeGrafter"/>
</dbReference>
<keyword evidence="8" id="KW-1185">Reference proteome</keyword>
<dbReference type="KEGG" id="ant:Arnit_3016"/>
<dbReference type="InterPro" id="IPR004089">
    <property type="entry name" value="MCPsignal_dom"/>
</dbReference>
<dbReference type="PROSITE" id="PS50111">
    <property type="entry name" value="CHEMOTAXIS_TRANSDUC_2"/>
    <property type="match status" value="1"/>
</dbReference>
<dbReference type="GO" id="GO:0006935">
    <property type="term" value="P:chemotaxis"/>
    <property type="evidence" value="ECO:0007669"/>
    <property type="project" value="UniProtKB-KW"/>
</dbReference>
<comment type="similarity">
    <text evidence="2">Belongs to the methyl-accepting chemotaxis (MCP) protein family.</text>
</comment>
<dbReference type="HOGENOM" id="CLU_000445_107_19_7"/>
<evidence type="ECO:0000313" key="8">
    <source>
        <dbReference type="Proteomes" id="UP000000939"/>
    </source>
</evidence>
<dbReference type="STRING" id="572480.Arnit_3016"/>
<evidence type="ECO:0000256" key="2">
    <source>
        <dbReference type="ARBA" id="ARBA00029447"/>
    </source>
</evidence>
<sequence length="840" mass="93629" precursor="true">MKKLTINFKLISLIIISLVLLSSIILVITAYKSTTNTENEKLNQLKSIVSAKKQHISDYFKTIEGLLVSTANSASTQEAMKNLIRGFYTIGNDVENIDEVKKEVLEHYKNSYVNKINFDLPNVPKKRALEEYLPKNKNGLMAQYIYIIKNEAKIGEKNKMSQTTLFLNNYTFAHFRFHPTFNTLLEKFSLYDIVLVDMMGNVVYTTAKEKDFGTNLKEGVYLNSALAKVNEEAYKLEKGKVAFSDFKPFEPSYNMPASFLASPVFNSENRRVGNLIIELSPASIDKIMNFDGKYEESGLGETGISYLLGSDYKMRSNHRFIKNIDNKSVKSANTTISLYEIKNDLIKQALKNKTGAGITIDNKGNDVLTAYTGIKVFDKQWAIISQIQEDEALKDIFNLNITLMIISVIVLIVIIGISITFLRNTILKPLKNFENGIISFFKYLNNETKQIDYLDDSSEDELGKMSKVVNENINRTKVGIEKDRELIDEIVNVLSGFEKGDLNKRIQSDSLNPSLSQLKNVLNKMADNLELNINNILSVLDKYTNYHYLEKVSTTGLKEQLLQLANGVNNLGDSITNMLIDNKTNGMKLDQSSNVLIEGVATLSRNTNSAAASIEETSAALEEINSNLLSNNENVQKMADYSHEVNDSVEKGEELAKKTTLAMDEINSQVTAINEAITVIDQIAFQTNILSLNAAVEAATAGEAGKGFAVVAQEVRNLANRSTEAAKEIKNLVESANLKANEGKNIADTMIDGYTKLSSNINNTMELIQMVSTSSKEQQAGISQIAQTVATLDKQTQENASIAQNTNEVARETDIISKRIVSHADEKEFHGKDNIKIDKI</sequence>
<dbReference type="RefSeq" id="WP_013136809.1">
    <property type="nucleotide sequence ID" value="NC_014166.1"/>
</dbReference>
<gene>
    <name evidence="7" type="ordered locus">Arnit_3016</name>
</gene>
<feature type="transmembrane region" description="Helical" evidence="4">
    <location>
        <begin position="12"/>
        <end position="31"/>
    </location>
</feature>
<protein>
    <submittedName>
        <fullName evidence="7">Methyl-accepting chemotaxis sensory transducer</fullName>
    </submittedName>
</protein>
<keyword evidence="3" id="KW-0807">Transducer</keyword>
<proteinExistence type="inferred from homology"/>
<evidence type="ECO:0000259" key="6">
    <source>
        <dbReference type="PROSITE" id="PS50885"/>
    </source>
</evidence>
<dbReference type="AlphaFoldDB" id="D5V7P4"/>
<dbReference type="eggNOG" id="COG0840">
    <property type="taxonomic scope" value="Bacteria"/>
</dbReference>
<accession>D5V7P4</accession>
<dbReference type="Gene3D" id="1.10.287.950">
    <property type="entry name" value="Methyl-accepting chemotaxis protein"/>
    <property type="match status" value="1"/>
</dbReference>
<dbReference type="Pfam" id="PF00015">
    <property type="entry name" value="MCPsignal"/>
    <property type="match status" value="1"/>
</dbReference>
<evidence type="ECO:0000313" key="7">
    <source>
        <dbReference type="EMBL" id="ADG94664.1"/>
    </source>
</evidence>
<organism evidence="7 8">
    <name type="scientific">Arcobacter nitrofigilis (strain ATCC 33309 / DSM 7299 / CCUG 15893 / LMG 7604 / NCTC 12251 / CI)</name>
    <name type="common">Campylobacter nitrofigilis</name>
    <dbReference type="NCBI Taxonomy" id="572480"/>
    <lineage>
        <taxon>Bacteria</taxon>
        <taxon>Pseudomonadati</taxon>
        <taxon>Campylobacterota</taxon>
        <taxon>Epsilonproteobacteria</taxon>
        <taxon>Campylobacterales</taxon>
        <taxon>Arcobacteraceae</taxon>
        <taxon>Arcobacter</taxon>
    </lineage>
</organism>